<feature type="binding site" evidence="9">
    <location>
        <position position="10"/>
    </location>
    <ligand>
        <name>NADPH</name>
        <dbReference type="ChEBI" id="CHEBI:57783"/>
    </ligand>
</feature>
<dbReference type="PANTHER" id="PTHR30525">
    <property type="entry name" value="1-DEOXY-D-XYLULOSE 5-PHOSPHATE REDUCTOISOMERASE"/>
    <property type="match status" value="1"/>
</dbReference>
<dbReference type="InterPro" id="IPR013644">
    <property type="entry name" value="DXP_reductoisomerase_C"/>
</dbReference>
<evidence type="ECO:0000256" key="7">
    <source>
        <dbReference type="ARBA" id="ARBA00023229"/>
    </source>
</evidence>
<comment type="caution">
    <text evidence="9">Lacks conserved residue(s) required for the propagation of feature annotation.</text>
</comment>
<evidence type="ECO:0000259" key="10">
    <source>
        <dbReference type="Pfam" id="PF02670"/>
    </source>
</evidence>
<dbReference type="GO" id="GO:0051484">
    <property type="term" value="P:isopentenyl diphosphate biosynthetic process, methylerythritol 4-phosphate pathway involved in terpenoid biosynthetic process"/>
    <property type="evidence" value="ECO:0007669"/>
    <property type="project" value="TreeGrafter"/>
</dbReference>
<feature type="binding site" evidence="9">
    <location>
        <position position="202"/>
    </location>
    <ligand>
        <name>1-deoxy-D-xylulose 5-phosphate</name>
        <dbReference type="ChEBI" id="CHEBI:57792"/>
    </ligand>
</feature>
<dbReference type="RefSeq" id="WP_265133396.1">
    <property type="nucleotide sequence ID" value="NZ_FXTX01000002.1"/>
</dbReference>
<feature type="binding site" evidence="9">
    <location>
        <position position="13"/>
    </location>
    <ligand>
        <name>NADPH</name>
        <dbReference type="ChEBI" id="CHEBI:57783"/>
    </ligand>
</feature>
<feature type="binding site" evidence="9">
    <location>
        <position position="136"/>
    </location>
    <ligand>
        <name>1-deoxy-D-xylulose 5-phosphate</name>
        <dbReference type="ChEBI" id="CHEBI:57792"/>
    </ligand>
</feature>
<evidence type="ECO:0000256" key="8">
    <source>
        <dbReference type="ARBA" id="ARBA00048543"/>
    </source>
</evidence>
<feature type="domain" description="DXP reductoisomerase C-terminal" evidence="12">
    <location>
        <begin position="246"/>
        <end position="362"/>
    </location>
</feature>
<keyword evidence="14" id="KW-1185">Reference proteome</keyword>
<dbReference type="Pfam" id="PF13288">
    <property type="entry name" value="DXPR_C"/>
    <property type="match status" value="1"/>
</dbReference>
<feature type="binding site" evidence="9">
    <location>
        <position position="11"/>
    </location>
    <ligand>
        <name>NADPH</name>
        <dbReference type="ChEBI" id="CHEBI:57783"/>
    </ligand>
</feature>
<evidence type="ECO:0000256" key="3">
    <source>
        <dbReference type="ARBA" id="ARBA00022723"/>
    </source>
</evidence>
<evidence type="ECO:0000256" key="2">
    <source>
        <dbReference type="ARBA" id="ARBA00006825"/>
    </source>
</evidence>
<keyword evidence="3 9" id="KW-0479">Metal-binding</keyword>
<dbReference type="HAMAP" id="MF_00183">
    <property type="entry name" value="DXP_reductoisom"/>
    <property type="match status" value="1"/>
</dbReference>
<feature type="binding site" evidence="9">
    <location>
        <position position="113"/>
    </location>
    <ligand>
        <name>NADPH</name>
        <dbReference type="ChEBI" id="CHEBI:57783"/>
    </ligand>
</feature>
<comment type="caution">
    <text evidence="13">The sequence shown here is derived from an EMBL/GenBank/DDBJ whole genome shotgun (WGS) entry which is preliminary data.</text>
</comment>
<feature type="binding site" evidence="9">
    <location>
        <position position="37"/>
    </location>
    <ligand>
        <name>NADPH</name>
        <dbReference type="ChEBI" id="CHEBI:57783"/>
    </ligand>
</feature>
<comment type="pathway">
    <text evidence="1 9">Isoprenoid biosynthesis; isopentenyl diphosphate biosynthesis via DXP pathway; isopentenyl diphosphate from 1-deoxy-D-xylulose 5-phosphate: step 1/6.</text>
</comment>
<keyword evidence="6 9" id="KW-0464">Manganese</keyword>
<dbReference type="NCBIfam" id="TIGR00243">
    <property type="entry name" value="Dxr"/>
    <property type="match status" value="1"/>
</dbReference>
<evidence type="ECO:0000256" key="5">
    <source>
        <dbReference type="ARBA" id="ARBA00023002"/>
    </source>
</evidence>
<feature type="binding site" evidence="9">
    <location>
        <position position="115"/>
    </location>
    <ligand>
        <name>NADPH</name>
        <dbReference type="ChEBI" id="CHEBI:57783"/>
    </ligand>
</feature>
<dbReference type="SUPFAM" id="SSF51735">
    <property type="entry name" value="NAD(P)-binding Rossmann-fold domains"/>
    <property type="match status" value="1"/>
</dbReference>
<feature type="binding site" evidence="9">
    <location>
        <position position="161"/>
    </location>
    <ligand>
        <name>1-deoxy-D-xylulose 5-phosphate</name>
        <dbReference type="ChEBI" id="CHEBI:57792"/>
    </ligand>
</feature>
<organism evidence="13 14">
    <name type="scientific">Venenivibrio stagnispumantis</name>
    <dbReference type="NCBI Taxonomy" id="407998"/>
    <lineage>
        <taxon>Bacteria</taxon>
        <taxon>Pseudomonadati</taxon>
        <taxon>Aquificota</taxon>
        <taxon>Aquificia</taxon>
        <taxon>Aquificales</taxon>
        <taxon>Hydrogenothermaceae</taxon>
        <taxon>Venenivibrio</taxon>
    </lineage>
</organism>
<protein>
    <recommendedName>
        <fullName evidence="9">1-deoxy-D-xylulose 5-phosphate reductoisomerase</fullName>
        <shortName evidence="9">DXP reductoisomerase</shortName>
        <ecNumber evidence="9">1.1.1.267</ecNumber>
    </recommendedName>
    <alternativeName>
        <fullName evidence="9">1-deoxyxylulose-5-phosphate reductoisomerase</fullName>
    </alternativeName>
    <alternativeName>
        <fullName evidence="9">2-C-methyl-D-erythritol 4-phosphate synthase</fullName>
    </alternativeName>
</protein>
<evidence type="ECO:0000259" key="12">
    <source>
        <dbReference type="Pfam" id="PF13288"/>
    </source>
</evidence>
<feature type="binding site" evidence="9">
    <location>
        <position position="190"/>
    </location>
    <ligand>
        <name>NADPH</name>
        <dbReference type="ChEBI" id="CHEBI:57783"/>
    </ligand>
</feature>
<dbReference type="EC" id="1.1.1.267" evidence="9"/>
<dbReference type="PANTHER" id="PTHR30525:SF0">
    <property type="entry name" value="1-DEOXY-D-XYLULOSE 5-PHOSPHATE REDUCTOISOMERASE, CHLOROPLASTIC"/>
    <property type="match status" value="1"/>
</dbReference>
<keyword evidence="9" id="KW-0460">Magnesium</keyword>
<comment type="cofactor">
    <cofactor evidence="9">
        <name>Mg(2+)</name>
        <dbReference type="ChEBI" id="CHEBI:18420"/>
    </cofactor>
    <cofactor evidence="9">
        <name>Mn(2+)</name>
        <dbReference type="ChEBI" id="CHEBI:29035"/>
    </cofactor>
</comment>
<dbReference type="Pfam" id="PF08436">
    <property type="entry name" value="DXP_redisom_C"/>
    <property type="match status" value="1"/>
</dbReference>
<dbReference type="InterPro" id="IPR036291">
    <property type="entry name" value="NAD(P)-bd_dom_sf"/>
</dbReference>
<dbReference type="InterPro" id="IPR026877">
    <property type="entry name" value="DXPR_C"/>
</dbReference>
<dbReference type="EMBL" id="FXTX01000002">
    <property type="protein sequence ID" value="SMP03040.1"/>
    <property type="molecule type" value="Genomic_DNA"/>
</dbReference>
<keyword evidence="7 9" id="KW-0414">Isoprene biosynthesis</keyword>
<dbReference type="InterPro" id="IPR036169">
    <property type="entry name" value="DXPR_C_sf"/>
</dbReference>
<feature type="binding site" evidence="9">
    <location>
        <position position="12"/>
    </location>
    <ligand>
        <name>NADPH</name>
        <dbReference type="ChEBI" id="CHEBI:57783"/>
    </ligand>
</feature>
<dbReference type="GO" id="GO:0070402">
    <property type="term" value="F:NADPH binding"/>
    <property type="evidence" value="ECO:0007669"/>
    <property type="project" value="InterPro"/>
</dbReference>
<evidence type="ECO:0000256" key="6">
    <source>
        <dbReference type="ARBA" id="ARBA00023211"/>
    </source>
</evidence>
<comment type="similarity">
    <text evidence="2 9">Belongs to the DXR family.</text>
</comment>
<feature type="binding site" evidence="9">
    <location>
        <position position="135"/>
    </location>
    <ligand>
        <name>Mn(2+)</name>
        <dbReference type="ChEBI" id="CHEBI:29035"/>
    </ligand>
</feature>
<dbReference type="InterPro" id="IPR013512">
    <property type="entry name" value="DXP_reductoisomerase_N"/>
</dbReference>
<feature type="binding site" evidence="9">
    <location>
        <position position="206"/>
    </location>
    <ligand>
        <name>Mn(2+)</name>
        <dbReference type="ChEBI" id="CHEBI:29035"/>
    </ligand>
</feature>
<dbReference type="GO" id="GO:0030604">
    <property type="term" value="F:1-deoxy-D-xylulose-5-phosphate reductoisomerase activity"/>
    <property type="evidence" value="ECO:0007669"/>
    <property type="project" value="UniProtKB-UniRule"/>
</dbReference>
<feature type="binding site" evidence="9">
    <location>
        <position position="206"/>
    </location>
    <ligand>
        <name>1-deoxy-D-xylulose 5-phosphate</name>
        <dbReference type="ChEBI" id="CHEBI:57792"/>
    </ligand>
</feature>
<comment type="function">
    <text evidence="9">Catalyzes the NADPH-dependent rearrangement and reduction of 1-deoxy-D-xylulose-5-phosphate (DXP) to 2-C-methyl-D-erythritol 4-phosphate (MEP).</text>
</comment>
<evidence type="ECO:0000313" key="14">
    <source>
        <dbReference type="Proteomes" id="UP001157947"/>
    </source>
</evidence>
<feature type="binding site" evidence="9">
    <location>
        <position position="137"/>
    </location>
    <ligand>
        <name>1-deoxy-D-xylulose 5-phosphate</name>
        <dbReference type="ChEBI" id="CHEBI:57792"/>
    </ligand>
</feature>
<keyword evidence="4 9" id="KW-0521">NADP</keyword>
<feature type="binding site" evidence="9">
    <location>
        <position position="184"/>
    </location>
    <ligand>
        <name>1-deoxy-D-xylulose 5-phosphate</name>
        <dbReference type="ChEBI" id="CHEBI:57792"/>
    </ligand>
</feature>
<dbReference type="InterPro" id="IPR003821">
    <property type="entry name" value="DXP_reductoisomerase"/>
</dbReference>
<gene>
    <name evidence="9" type="primary">dxr</name>
    <name evidence="13" type="ORF">SAMN06264868_102115</name>
</gene>
<dbReference type="AlphaFoldDB" id="A0AA45WJH0"/>
<dbReference type="GO" id="GO:0030145">
    <property type="term" value="F:manganese ion binding"/>
    <property type="evidence" value="ECO:0007669"/>
    <property type="project" value="TreeGrafter"/>
</dbReference>
<accession>A0AA45WJH0</accession>
<sequence>MKTIAILGSTGSVGSQTVDIALKYKDKIKVKAISASKISEKLIKQIEILKPEYVYIENPNQKLNNVKLLTGEDGLKKLCDLEIDLYINAVSGINGIKPTYYLLNNGKNLATANKEAIICLGEILKEKYKYIFPIDSEHSAIFQVLKTGKKEDIKRIILTASGGPFLYKDIKEFENITIQEALSHPKWKMGNKITIDSATLMNKGLEVIEAHYLFDIPYKKIDVVIHPDSIIHGMVEFIDGTVIANLSVPDMRIPISYAISYPERWIIDNNYLDFSKIGNLKFLNPDKEKFPLLDIAIQAGKKGSFYPIVLTVADEIAVSWFLEGKIKFIDIPEIIQKTIEKSNFKTPENLDDILNIIDETKKYMDNLLISIIQN</sequence>
<evidence type="ECO:0000256" key="1">
    <source>
        <dbReference type="ARBA" id="ARBA00005094"/>
    </source>
</evidence>
<dbReference type="SUPFAM" id="SSF55347">
    <property type="entry name" value="Glyceraldehyde-3-phosphate dehydrogenase-like, C-terminal domain"/>
    <property type="match status" value="1"/>
</dbReference>
<evidence type="ECO:0000256" key="4">
    <source>
        <dbReference type="ARBA" id="ARBA00022857"/>
    </source>
</evidence>
<feature type="domain" description="1-deoxy-D-xylulose 5-phosphate reductoisomerase N-terminal" evidence="10">
    <location>
        <begin position="4"/>
        <end position="121"/>
    </location>
</feature>
<evidence type="ECO:0000259" key="11">
    <source>
        <dbReference type="Pfam" id="PF08436"/>
    </source>
</evidence>
<feature type="binding site" evidence="9">
    <location>
        <position position="197"/>
    </location>
    <ligand>
        <name>1-deoxy-D-xylulose 5-phosphate</name>
        <dbReference type="ChEBI" id="CHEBI:57792"/>
    </ligand>
</feature>
<feature type="binding site" evidence="9">
    <location>
        <position position="203"/>
    </location>
    <ligand>
        <name>1-deoxy-D-xylulose 5-phosphate</name>
        <dbReference type="ChEBI" id="CHEBI:57792"/>
    </ligand>
</feature>
<evidence type="ECO:0000313" key="13">
    <source>
        <dbReference type="EMBL" id="SMP03040.1"/>
    </source>
</evidence>
<proteinExistence type="inferred from homology"/>
<dbReference type="PIRSF" id="PIRSF006205">
    <property type="entry name" value="Dxp_reductismrs"/>
    <property type="match status" value="1"/>
</dbReference>
<dbReference type="Gene3D" id="1.10.1740.10">
    <property type="match status" value="1"/>
</dbReference>
<comment type="catalytic activity">
    <reaction evidence="8">
        <text>2-C-methyl-D-erythritol 4-phosphate + NADP(+) = 1-deoxy-D-xylulose 5-phosphate + NADPH + H(+)</text>
        <dbReference type="Rhea" id="RHEA:13717"/>
        <dbReference type="ChEBI" id="CHEBI:15378"/>
        <dbReference type="ChEBI" id="CHEBI:57783"/>
        <dbReference type="ChEBI" id="CHEBI:57792"/>
        <dbReference type="ChEBI" id="CHEBI:58262"/>
        <dbReference type="ChEBI" id="CHEBI:58349"/>
        <dbReference type="EC" id="1.1.1.267"/>
    </reaction>
    <physiologicalReaction direction="right-to-left" evidence="8">
        <dbReference type="Rhea" id="RHEA:13719"/>
    </physiologicalReaction>
</comment>
<feature type="domain" description="1-deoxy-D-xylulose 5-phosphate reductoisomerase C-terminal" evidence="11">
    <location>
        <begin position="131"/>
        <end position="214"/>
    </location>
</feature>
<dbReference type="Pfam" id="PF02670">
    <property type="entry name" value="DXP_reductoisom"/>
    <property type="match status" value="1"/>
</dbReference>
<reference evidence="13" key="1">
    <citation type="submission" date="2017-05" db="EMBL/GenBank/DDBJ databases">
        <authorList>
            <person name="Varghese N."/>
            <person name="Submissions S."/>
        </authorList>
    </citation>
    <scope>NUCLEOTIDE SEQUENCE</scope>
    <source>
        <strain evidence="13">DSM 18763</strain>
    </source>
</reference>
<feature type="binding site" evidence="9">
    <location>
        <position position="114"/>
    </location>
    <ligand>
        <name>1-deoxy-D-xylulose 5-phosphate</name>
        <dbReference type="ChEBI" id="CHEBI:57792"/>
    </ligand>
</feature>
<evidence type="ECO:0000256" key="9">
    <source>
        <dbReference type="HAMAP-Rule" id="MF_00183"/>
    </source>
</evidence>
<feature type="binding site" evidence="9">
    <location>
        <position position="137"/>
    </location>
    <ligand>
        <name>Mn(2+)</name>
        <dbReference type="ChEBI" id="CHEBI:29035"/>
    </ligand>
</feature>
<dbReference type="SUPFAM" id="SSF69055">
    <property type="entry name" value="1-deoxy-D-xylulose-5-phosphate reductoisomerase, C-terminal domain"/>
    <property type="match status" value="1"/>
</dbReference>
<name>A0AA45WJH0_9AQUI</name>
<dbReference type="Proteomes" id="UP001157947">
    <property type="component" value="Unassembled WGS sequence"/>
</dbReference>
<dbReference type="Gene3D" id="3.40.50.720">
    <property type="entry name" value="NAD(P)-binding Rossmann-like Domain"/>
    <property type="match status" value="1"/>
</dbReference>
<keyword evidence="5 9" id="KW-0560">Oxidoreductase</keyword>